<dbReference type="InterPro" id="IPR045046">
    <property type="entry name" value="Vps9-like"/>
</dbReference>
<dbReference type="PROSITE" id="PS51205">
    <property type="entry name" value="VPS9"/>
    <property type="match status" value="1"/>
</dbReference>
<dbReference type="InterPro" id="IPR037191">
    <property type="entry name" value="VPS9_dom_sf"/>
</dbReference>
<keyword evidence="12" id="KW-1185">Reference proteome</keyword>
<evidence type="ECO:0000256" key="4">
    <source>
        <dbReference type="ARBA" id="ARBA00022490"/>
    </source>
</evidence>
<dbReference type="Pfam" id="PF00788">
    <property type="entry name" value="RA"/>
    <property type="match status" value="1"/>
</dbReference>
<evidence type="ECO:0000256" key="2">
    <source>
        <dbReference type="ARBA" id="ARBA00006919"/>
    </source>
</evidence>
<dbReference type="PROSITE" id="PS50200">
    <property type="entry name" value="RA"/>
    <property type="match status" value="1"/>
</dbReference>
<feature type="compositionally biased region" description="Low complexity" evidence="7">
    <location>
        <begin position="20"/>
        <end position="67"/>
    </location>
</feature>
<dbReference type="PROSITE" id="PS50001">
    <property type="entry name" value="SH2"/>
    <property type="match status" value="1"/>
</dbReference>
<feature type="region of interest" description="Disordered" evidence="7">
    <location>
        <begin position="1"/>
        <end position="67"/>
    </location>
</feature>
<dbReference type="FunFam" id="1.20.1050.80:FF:000002">
    <property type="entry name" value="Ras and Rab interactor 2"/>
    <property type="match status" value="1"/>
</dbReference>
<evidence type="ECO:0000313" key="11">
    <source>
        <dbReference type="EMBL" id="KAG7465799.1"/>
    </source>
</evidence>
<dbReference type="InterPro" id="IPR003123">
    <property type="entry name" value="VPS9"/>
</dbReference>
<dbReference type="PANTHER" id="PTHR23101:SF58">
    <property type="entry name" value="RAS AND RAB INTERACTOR 3"/>
    <property type="match status" value="1"/>
</dbReference>
<feature type="domain" description="Ras-associating" evidence="9">
    <location>
        <begin position="833"/>
        <end position="899"/>
    </location>
</feature>
<feature type="compositionally biased region" description="Pro residues" evidence="7">
    <location>
        <begin position="295"/>
        <end position="305"/>
    </location>
</feature>
<feature type="compositionally biased region" description="Polar residues" evidence="7">
    <location>
        <begin position="442"/>
        <end position="467"/>
    </location>
</feature>
<feature type="compositionally biased region" description="Low complexity" evidence="7">
    <location>
        <begin position="397"/>
        <end position="410"/>
    </location>
</feature>
<dbReference type="GO" id="GO:0005829">
    <property type="term" value="C:cytosol"/>
    <property type="evidence" value="ECO:0007669"/>
    <property type="project" value="TreeGrafter"/>
</dbReference>
<dbReference type="GO" id="GO:0007165">
    <property type="term" value="P:signal transduction"/>
    <property type="evidence" value="ECO:0007669"/>
    <property type="project" value="InterPro"/>
</dbReference>
<name>A0A9D3PS97_MEGAT</name>
<dbReference type="Gene3D" id="3.30.505.10">
    <property type="entry name" value="SH2 domain"/>
    <property type="match status" value="1"/>
</dbReference>
<dbReference type="InterPro" id="IPR000980">
    <property type="entry name" value="SH2"/>
</dbReference>
<dbReference type="PANTHER" id="PTHR23101">
    <property type="entry name" value="RAB GDP/GTP EXCHANGE FACTOR"/>
    <property type="match status" value="1"/>
</dbReference>
<dbReference type="SMART" id="SM00167">
    <property type="entry name" value="VPS9"/>
    <property type="match status" value="1"/>
</dbReference>
<keyword evidence="4" id="KW-0963">Cytoplasm</keyword>
<evidence type="ECO:0000256" key="3">
    <source>
        <dbReference type="ARBA" id="ARBA00022468"/>
    </source>
</evidence>
<dbReference type="EMBL" id="JAFDVH010000013">
    <property type="protein sequence ID" value="KAG7465799.1"/>
    <property type="molecule type" value="Genomic_DNA"/>
</dbReference>
<dbReference type="OrthoDB" id="21085at2759"/>
<organism evidence="11 12">
    <name type="scientific">Megalops atlanticus</name>
    <name type="common">Tarpon</name>
    <name type="synonym">Clupea gigantea</name>
    <dbReference type="NCBI Taxonomy" id="7932"/>
    <lineage>
        <taxon>Eukaryota</taxon>
        <taxon>Metazoa</taxon>
        <taxon>Chordata</taxon>
        <taxon>Craniata</taxon>
        <taxon>Vertebrata</taxon>
        <taxon>Euteleostomi</taxon>
        <taxon>Actinopterygii</taxon>
        <taxon>Neopterygii</taxon>
        <taxon>Teleostei</taxon>
        <taxon>Elopiformes</taxon>
        <taxon>Megalopidae</taxon>
        <taxon>Megalops</taxon>
    </lineage>
</organism>
<dbReference type="GO" id="GO:0005096">
    <property type="term" value="F:GTPase activator activity"/>
    <property type="evidence" value="ECO:0007669"/>
    <property type="project" value="UniProtKB-KW"/>
</dbReference>
<keyword evidence="5 6" id="KW-0727">SH2 domain</keyword>
<gene>
    <name evidence="11" type="ORF">MATL_G00157430</name>
</gene>
<dbReference type="AlphaFoldDB" id="A0A9D3PS97"/>
<evidence type="ECO:0000256" key="6">
    <source>
        <dbReference type="PROSITE-ProRule" id="PRU00191"/>
    </source>
</evidence>
<dbReference type="Pfam" id="PF02204">
    <property type="entry name" value="VPS9"/>
    <property type="match status" value="1"/>
</dbReference>
<dbReference type="Gene3D" id="1.20.1050.80">
    <property type="entry name" value="VPS9 domain"/>
    <property type="match status" value="1"/>
</dbReference>
<evidence type="ECO:0008006" key="13">
    <source>
        <dbReference type="Google" id="ProtNLM"/>
    </source>
</evidence>
<dbReference type="GO" id="GO:0016192">
    <property type="term" value="P:vesicle-mediated transport"/>
    <property type="evidence" value="ECO:0007669"/>
    <property type="project" value="InterPro"/>
</dbReference>
<proteinExistence type="inferred from homology"/>
<feature type="compositionally biased region" description="Basic and acidic residues" evidence="7">
    <location>
        <begin position="307"/>
        <end position="323"/>
    </location>
</feature>
<protein>
    <recommendedName>
        <fullName evidence="13">Ras and Rab interactor 3</fullName>
    </recommendedName>
</protein>
<evidence type="ECO:0000259" key="8">
    <source>
        <dbReference type="PROSITE" id="PS50001"/>
    </source>
</evidence>
<evidence type="ECO:0000313" key="12">
    <source>
        <dbReference type="Proteomes" id="UP001046870"/>
    </source>
</evidence>
<comment type="similarity">
    <text evidence="2">Belongs to the RIN (Ras interaction/interference) family.</text>
</comment>
<feature type="compositionally biased region" description="Polar residues" evidence="7">
    <location>
        <begin position="1"/>
        <end position="12"/>
    </location>
</feature>
<accession>A0A9D3PS97</accession>
<dbReference type="GO" id="GO:0031267">
    <property type="term" value="F:small GTPase binding"/>
    <property type="evidence" value="ECO:0007669"/>
    <property type="project" value="TreeGrafter"/>
</dbReference>
<dbReference type="InterPro" id="IPR036860">
    <property type="entry name" value="SH2_dom_sf"/>
</dbReference>
<dbReference type="SUPFAM" id="SSF109993">
    <property type="entry name" value="VPS9 domain"/>
    <property type="match status" value="1"/>
</dbReference>
<dbReference type="Proteomes" id="UP001046870">
    <property type="component" value="Chromosome 13"/>
</dbReference>
<dbReference type="InterPro" id="IPR000159">
    <property type="entry name" value="RA_dom"/>
</dbReference>
<reference evidence="11" key="1">
    <citation type="submission" date="2021-01" db="EMBL/GenBank/DDBJ databases">
        <authorList>
            <person name="Zahm M."/>
            <person name="Roques C."/>
            <person name="Cabau C."/>
            <person name="Klopp C."/>
            <person name="Donnadieu C."/>
            <person name="Jouanno E."/>
            <person name="Lampietro C."/>
            <person name="Louis A."/>
            <person name="Herpin A."/>
            <person name="Echchiki A."/>
            <person name="Berthelot C."/>
            <person name="Parey E."/>
            <person name="Roest-Crollius H."/>
            <person name="Braasch I."/>
            <person name="Postlethwait J."/>
            <person name="Bobe J."/>
            <person name="Montfort J."/>
            <person name="Bouchez O."/>
            <person name="Begum T."/>
            <person name="Mejri S."/>
            <person name="Adams A."/>
            <person name="Chen W.-J."/>
            <person name="Guiguen Y."/>
        </authorList>
    </citation>
    <scope>NUCLEOTIDE SEQUENCE</scope>
    <source>
        <strain evidence="11">YG-15Mar2019-1</strain>
        <tissue evidence="11">Brain</tissue>
    </source>
</reference>
<dbReference type="SUPFAM" id="SSF55550">
    <property type="entry name" value="SH2 domain"/>
    <property type="match status" value="1"/>
</dbReference>
<feature type="region of interest" description="Disordered" evidence="7">
    <location>
        <begin position="254"/>
        <end position="502"/>
    </location>
</feature>
<dbReference type="SMART" id="SM00252">
    <property type="entry name" value="SH2"/>
    <property type="match status" value="1"/>
</dbReference>
<dbReference type="Pfam" id="PF23268">
    <property type="entry name" value="RIN1"/>
    <property type="match status" value="1"/>
</dbReference>
<dbReference type="GO" id="GO:0030139">
    <property type="term" value="C:endocytic vesicle"/>
    <property type="evidence" value="ECO:0007669"/>
    <property type="project" value="TreeGrafter"/>
</dbReference>
<dbReference type="GO" id="GO:0005085">
    <property type="term" value="F:guanyl-nucleotide exchange factor activity"/>
    <property type="evidence" value="ECO:0007669"/>
    <property type="project" value="InterPro"/>
</dbReference>
<keyword evidence="3" id="KW-0343">GTPase activation</keyword>
<comment type="caution">
    <text evidence="11">The sequence shown here is derived from an EMBL/GenBank/DDBJ whole genome shotgun (WGS) entry which is preliminary data.</text>
</comment>
<feature type="domain" description="VPS9" evidence="10">
    <location>
        <begin position="637"/>
        <end position="780"/>
    </location>
</feature>
<comment type="subcellular location">
    <subcellularLocation>
        <location evidence="1">Cytoplasm</location>
    </subcellularLocation>
</comment>
<evidence type="ECO:0000256" key="7">
    <source>
        <dbReference type="SAM" id="MobiDB-lite"/>
    </source>
</evidence>
<feature type="domain" description="SH2" evidence="8">
    <location>
        <begin position="90"/>
        <end position="184"/>
    </location>
</feature>
<sequence length="914" mass="100943">MQPTPAFGSTPSIHLVPDLSSPSESPSSSPSVTVTSSPVTDPSSFAFSEPSSLSSSPPLDAAPSMAPCPRASPHLSISIMERLIRTCPVWLQLGMSQEKASLILQGESPGIFLVRKNISRKRMILSVRLSDQEGAPHVQDILIKEEKSLIYLEGSILVFDNIFKLIAFYCLSRDILPFTLRLPQVIVQATKYEDMDIIASLGSNFWGSSLNSRPEGEPAHEIDPSVRDSRLWYVSLISIEEHCDGLALAVPMSRSQSLTTPGQAHPPSRPLRPHPWEISPAAPRQTGDGPGESPARPPPPVPPPPRRQKEEGSGRCRESRQWRGADSVGEAELSLWSSERGTDTRLTRQSLPPLGVSERNPEEPSEMHGATVKKATRPASAAVCTETAAPAGKHGDAPAALKTKALAKGLPPVPPPRRKRMSQLNSTSAPLEPGQHGGTDPPLSSSPMPGRRPTSSGDRTGSNTSLHTPDGGATPLCQDSYSNSSTEEEADPSGAAMSTAMRRSPTVILDRAKQRLSMVSLSQVFNRFMKADRKLHRRIVELARDRDSYFGNLVRDYQAFTLETMKKHSSSTEMLQEIRQMLTQLKSYLIQSRELQGLPEAALYPEDKLEAVIEVALYKGVLKPLREAVYAGLRDIHTRDDTLTKLKENQQVVLNTTTTDLGVTTSVPEAPVMEKIQLRLDLLHREYSPEEKISHLLKTCKMIYESMSVGCPGKPHGADNFLPVLMYVLARSNITALLLDVEYMMELMDPALQLGEGSYYLTTTYGALEHIKNYDKQAVTRHLSLEVQDSIHRWERRRTHNKARLSRSSVQDFINVSFLEAGADAKTLCVCTSTTTQELRAQCASKFEVEEPESYGLWVSVEGQDRLLAADEYPLTIKADLHYSEPRKEFCFIYRRGSWRQEADAPNPPQPGTD</sequence>
<evidence type="ECO:0000259" key="10">
    <source>
        <dbReference type="PROSITE" id="PS51205"/>
    </source>
</evidence>
<evidence type="ECO:0000256" key="5">
    <source>
        <dbReference type="ARBA" id="ARBA00022999"/>
    </source>
</evidence>
<evidence type="ECO:0000259" key="9">
    <source>
        <dbReference type="PROSITE" id="PS50200"/>
    </source>
</evidence>
<evidence type="ECO:0000256" key="1">
    <source>
        <dbReference type="ARBA" id="ARBA00004496"/>
    </source>
</evidence>